<comment type="cofactor">
    <cofactor evidence="2">
        <name>Mg(2+)</name>
        <dbReference type="ChEBI" id="CHEBI:18420"/>
    </cofactor>
    <text evidence="2">Binds 1 Mg(2+) ion.</text>
</comment>
<dbReference type="GO" id="GO:0004035">
    <property type="term" value="F:alkaline phosphatase activity"/>
    <property type="evidence" value="ECO:0007669"/>
    <property type="project" value="TreeGrafter"/>
</dbReference>
<accession>A0A074KYK2</accession>
<name>A0A074KYK2_9BACT</name>
<feature type="binding site" evidence="2">
    <location>
        <position position="37"/>
    </location>
    <ligand>
        <name>Zn(2+)</name>
        <dbReference type="ChEBI" id="CHEBI:29105"/>
        <label>2</label>
    </ligand>
</feature>
<feature type="binding site" evidence="2">
    <location>
        <position position="79"/>
    </location>
    <ligand>
        <name>Zn(2+)</name>
        <dbReference type="ChEBI" id="CHEBI:29105"/>
        <label>2</label>
    </ligand>
</feature>
<organism evidence="3 4">
    <name type="scientific">Anditalea andensis</name>
    <dbReference type="NCBI Taxonomy" id="1048983"/>
    <lineage>
        <taxon>Bacteria</taxon>
        <taxon>Pseudomonadati</taxon>
        <taxon>Bacteroidota</taxon>
        <taxon>Cytophagia</taxon>
        <taxon>Cytophagales</taxon>
        <taxon>Cytophagaceae</taxon>
        <taxon>Anditalea</taxon>
    </lineage>
</organism>
<dbReference type="Pfam" id="PF00245">
    <property type="entry name" value="Alk_phosphatase"/>
    <property type="match status" value="1"/>
</dbReference>
<keyword evidence="2" id="KW-0479">Metal-binding</keyword>
<keyword evidence="2" id="KW-0460">Magnesium</keyword>
<dbReference type="Gene3D" id="3.40.720.10">
    <property type="entry name" value="Alkaline Phosphatase, subunit A"/>
    <property type="match status" value="1"/>
</dbReference>
<proteinExistence type="predicted"/>
<dbReference type="EMBL" id="JMIH01000024">
    <property type="protein sequence ID" value="KEO72663.1"/>
    <property type="molecule type" value="Genomic_DNA"/>
</dbReference>
<dbReference type="PANTHER" id="PTHR11596:SF5">
    <property type="entry name" value="ALKALINE PHOSPHATASE"/>
    <property type="match status" value="1"/>
</dbReference>
<reference evidence="3 4" key="1">
    <citation type="submission" date="2014-04" db="EMBL/GenBank/DDBJ databases">
        <title>Characterization and application of a salt tolerant electro-active bacterium.</title>
        <authorList>
            <person name="Yang L."/>
            <person name="Wei S."/>
            <person name="Tay Q.X.M."/>
        </authorList>
    </citation>
    <scope>NUCLEOTIDE SEQUENCE [LARGE SCALE GENOMIC DNA]</scope>
    <source>
        <strain evidence="3 4">LY1</strain>
    </source>
</reference>
<keyword evidence="4" id="KW-1185">Reference proteome</keyword>
<feature type="binding site" evidence="2">
    <location>
        <position position="80"/>
    </location>
    <ligand>
        <name>Zn(2+)</name>
        <dbReference type="ChEBI" id="CHEBI:29105"/>
        <label>2</label>
    </ligand>
</feature>
<comment type="caution">
    <text evidence="3">The sequence shown here is derived from an EMBL/GenBank/DDBJ whole genome shotgun (WGS) entry which is preliminary data.</text>
</comment>
<feature type="binding site" evidence="2">
    <location>
        <position position="32"/>
    </location>
    <ligand>
        <name>Mg(2+)</name>
        <dbReference type="ChEBI" id="CHEBI:18420"/>
    </ligand>
</feature>
<dbReference type="SUPFAM" id="SSF53649">
    <property type="entry name" value="Alkaline phosphatase-like"/>
    <property type="match status" value="1"/>
</dbReference>
<sequence>MVKGKGGYLFEATDRALSYLTKKGKPFFIMIEVAKIDTGRHQNDAEKVVEEVIDFDQALAGALAFADNHPGTLVLITADHETGGATLPQGNVSNMQIELEFSTEDHTGIMVPLFAYALMLVLSDVCIKRDL</sequence>
<gene>
    <name evidence="3" type="ORF">EL17_18155</name>
</gene>
<protein>
    <recommendedName>
        <fullName evidence="5">Alkaline phosphatase</fullName>
    </recommendedName>
</protein>
<comment type="cofactor">
    <cofactor evidence="2">
        <name>Zn(2+)</name>
        <dbReference type="ChEBI" id="CHEBI:29105"/>
    </cofactor>
    <text evidence="2">Binds 2 Zn(2+) ions.</text>
</comment>
<evidence type="ECO:0000256" key="2">
    <source>
        <dbReference type="PIRSR" id="PIRSR601952-2"/>
    </source>
</evidence>
<evidence type="ECO:0008006" key="5">
    <source>
        <dbReference type="Google" id="ProtNLM"/>
    </source>
</evidence>
<dbReference type="PANTHER" id="PTHR11596">
    <property type="entry name" value="ALKALINE PHOSPHATASE"/>
    <property type="match status" value="1"/>
</dbReference>
<dbReference type="InterPro" id="IPR001952">
    <property type="entry name" value="Alkaline_phosphatase"/>
</dbReference>
<evidence type="ECO:0000313" key="3">
    <source>
        <dbReference type="EMBL" id="KEO72663.1"/>
    </source>
</evidence>
<dbReference type="Proteomes" id="UP000027821">
    <property type="component" value="Unassembled WGS sequence"/>
</dbReference>
<feature type="binding site" evidence="2">
    <location>
        <position position="41"/>
    </location>
    <ligand>
        <name>Zn(2+)</name>
        <dbReference type="ChEBI" id="CHEBI:29105"/>
        <label>2</label>
    </ligand>
</feature>
<dbReference type="InterPro" id="IPR017850">
    <property type="entry name" value="Alkaline_phosphatase_core_sf"/>
</dbReference>
<dbReference type="AlphaFoldDB" id="A0A074KYK2"/>
<dbReference type="STRING" id="1048983.EL17_18155"/>
<keyword evidence="2" id="KW-0862">Zinc</keyword>
<dbReference type="eggNOG" id="COG1785">
    <property type="taxonomic scope" value="Bacteria"/>
</dbReference>
<dbReference type="GO" id="GO:0046872">
    <property type="term" value="F:metal ion binding"/>
    <property type="evidence" value="ECO:0007669"/>
    <property type="project" value="UniProtKB-KW"/>
</dbReference>
<evidence type="ECO:0000256" key="1">
    <source>
        <dbReference type="ARBA" id="ARBA00022553"/>
    </source>
</evidence>
<evidence type="ECO:0000313" key="4">
    <source>
        <dbReference type="Proteomes" id="UP000027821"/>
    </source>
</evidence>
<keyword evidence="1" id="KW-0597">Phosphoprotein</keyword>